<feature type="region of interest" description="Disordered" evidence="1">
    <location>
        <begin position="1"/>
        <end position="25"/>
    </location>
</feature>
<evidence type="ECO:0000256" key="1">
    <source>
        <dbReference type="SAM" id="MobiDB-lite"/>
    </source>
</evidence>
<evidence type="ECO:0000313" key="3">
    <source>
        <dbReference type="Proteomes" id="UP000324222"/>
    </source>
</evidence>
<dbReference type="Proteomes" id="UP000324222">
    <property type="component" value="Unassembled WGS sequence"/>
</dbReference>
<keyword evidence="3" id="KW-1185">Reference proteome</keyword>
<accession>A0A5B7HFP6</accession>
<protein>
    <submittedName>
        <fullName evidence="2">Uncharacterized protein</fullName>
    </submittedName>
</protein>
<feature type="compositionally biased region" description="Basic residues" evidence="1">
    <location>
        <begin position="1"/>
        <end position="14"/>
    </location>
</feature>
<evidence type="ECO:0000313" key="2">
    <source>
        <dbReference type="EMBL" id="MPC69992.1"/>
    </source>
</evidence>
<name>A0A5B7HFP6_PORTR</name>
<dbReference type="EMBL" id="VSRR010030325">
    <property type="protein sequence ID" value="MPC69992.1"/>
    <property type="molecule type" value="Genomic_DNA"/>
</dbReference>
<sequence>MQRARARLRRKASKHCGSPRCRRRQEKATRFSLTALVYAESHQGTGRLIKRPNVLGTV</sequence>
<gene>
    <name evidence="2" type="ORF">E2C01_064227</name>
</gene>
<proteinExistence type="predicted"/>
<comment type="caution">
    <text evidence="2">The sequence shown here is derived from an EMBL/GenBank/DDBJ whole genome shotgun (WGS) entry which is preliminary data.</text>
</comment>
<dbReference type="AlphaFoldDB" id="A0A5B7HFP6"/>
<organism evidence="2 3">
    <name type="scientific">Portunus trituberculatus</name>
    <name type="common">Swimming crab</name>
    <name type="synonym">Neptunus trituberculatus</name>
    <dbReference type="NCBI Taxonomy" id="210409"/>
    <lineage>
        <taxon>Eukaryota</taxon>
        <taxon>Metazoa</taxon>
        <taxon>Ecdysozoa</taxon>
        <taxon>Arthropoda</taxon>
        <taxon>Crustacea</taxon>
        <taxon>Multicrustacea</taxon>
        <taxon>Malacostraca</taxon>
        <taxon>Eumalacostraca</taxon>
        <taxon>Eucarida</taxon>
        <taxon>Decapoda</taxon>
        <taxon>Pleocyemata</taxon>
        <taxon>Brachyura</taxon>
        <taxon>Eubrachyura</taxon>
        <taxon>Portunoidea</taxon>
        <taxon>Portunidae</taxon>
        <taxon>Portuninae</taxon>
        <taxon>Portunus</taxon>
    </lineage>
</organism>
<reference evidence="2 3" key="1">
    <citation type="submission" date="2019-05" db="EMBL/GenBank/DDBJ databases">
        <title>Another draft genome of Portunus trituberculatus and its Hox gene families provides insights of decapod evolution.</title>
        <authorList>
            <person name="Jeong J.-H."/>
            <person name="Song I."/>
            <person name="Kim S."/>
            <person name="Choi T."/>
            <person name="Kim D."/>
            <person name="Ryu S."/>
            <person name="Kim W."/>
        </authorList>
    </citation>
    <scope>NUCLEOTIDE SEQUENCE [LARGE SCALE GENOMIC DNA]</scope>
    <source>
        <tissue evidence="2">Muscle</tissue>
    </source>
</reference>